<evidence type="ECO:0000313" key="3">
    <source>
        <dbReference type="Proteomes" id="UP001163046"/>
    </source>
</evidence>
<proteinExistence type="predicted"/>
<name>A0A9W9ZW88_9CNID</name>
<feature type="region of interest" description="Disordered" evidence="1">
    <location>
        <begin position="1"/>
        <end position="20"/>
    </location>
</feature>
<protein>
    <recommendedName>
        <fullName evidence="4">FAD dependent oxidoreductase domain-containing protein</fullName>
    </recommendedName>
</protein>
<dbReference type="SUPFAM" id="SSF51971">
    <property type="entry name" value="Nucleotide-binding domain"/>
    <property type="match status" value="1"/>
</dbReference>
<sequence>MPMQIHESGLPSYSNATKKSSRVPRVLVIGGGVVGVTSALQLLQKGYRVSCSKRVRFPSLLW</sequence>
<gene>
    <name evidence="2" type="ORF">OS493_004110</name>
</gene>
<evidence type="ECO:0000313" key="2">
    <source>
        <dbReference type="EMBL" id="KAJ7387144.1"/>
    </source>
</evidence>
<accession>A0A9W9ZW88</accession>
<dbReference type="Proteomes" id="UP001163046">
    <property type="component" value="Unassembled WGS sequence"/>
</dbReference>
<evidence type="ECO:0000256" key="1">
    <source>
        <dbReference type="SAM" id="MobiDB-lite"/>
    </source>
</evidence>
<evidence type="ECO:0008006" key="4">
    <source>
        <dbReference type="Google" id="ProtNLM"/>
    </source>
</evidence>
<organism evidence="2 3">
    <name type="scientific">Desmophyllum pertusum</name>
    <dbReference type="NCBI Taxonomy" id="174260"/>
    <lineage>
        <taxon>Eukaryota</taxon>
        <taxon>Metazoa</taxon>
        <taxon>Cnidaria</taxon>
        <taxon>Anthozoa</taxon>
        <taxon>Hexacorallia</taxon>
        <taxon>Scleractinia</taxon>
        <taxon>Caryophylliina</taxon>
        <taxon>Caryophylliidae</taxon>
        <taxon>Desmophyllum</taxon>
    </lineage>
</organism>
<dbReference type="EMBL" id="MU825874">
    <property type="protein sequence ID" value="KAJ7387144.1"/>
    <property type="molecule type" value="Genomic_DNA"/>
</dbReference>
<reference evidence="2" key="1">
    <citation type="submission" date="2023-01" db="EMBL/GenBank/DDBJ databases">
        <title>Genome assembly of the deep-sea coral Lophelia pertusa.</title>
        <authorList>
            <person name="Herrera S."/>
            <person name="Cordes E."/>
        </authorList>
    </citation>
    <scope>NUCLEOTIDE SEQUENCE</scope>
    <source>
        <strain evidence="2">USNM1676648</strain>
        <tissue evidence="2">Polyp</tissue>
    </source>
</reference>
<dbReference type="Gene3D" id="3.40.50.720">
    <property type="entry name" value="NAD(P)-binding Rossmann-like Domain"/>
    <property type="match status" value="1"/>
</dbReference>
<keyword evidence="3" id="KW-1185">Reference proteome</keyword>
<dbReference type="AlphaFoldDB" id="A0A9W9ZW88"/>
<comment type="caution">
    <text evidence="2">The sequence shown here is derived from an EMBL/GenBank/DDBJ whole genome shotgun (WGS) entry which is preliminary data.</text>
</comment>